<dbReference type="SUPFAM" id="SSF51735">
    <property type="entry name" value="NAD(P)-binding Rossmann-fold domains"/>
    <property type="match status" value="1"/>
</dbReference>
<dbReference type="AlphaFoldDB" id="A0A0N1H5B8"/>
<dbReference type="OrthoDB" id="3358371at2759"/>
<dbReference type="EMBL" id="LFJN01000033">
    <property type="protein sequence ID" value="KPI36162.1"/>
    <property type="molecule type" value="Genomic_DNA"/>
</dbReference>
<dbReference type="VEuPathDB" id="FungiDB:AB675_8845"/>
<evidence type="ECO:0000259" key="3">
    <source>
        <dbReference type="Pfam" id="PF05368"/>
    </source>
</evidence>
<dbReference type="Proteomes" id="UP000038010">
    <property type="component" value="Unassembled WGS sequence"/>
</dbReference>
<dbReference type="InterPro" id="IPR051164">
    <property type="entry name" value="NmrA-like_oxidored"/>
</dbReference>
<proteinExistence type="inferred from homology"/>
<dbReference type="InterPro" id="IPR008030">
    <property type="entry name" value="NmrA-like"/>
</dbReference>
<organism evidence="4 5">
    <name type="scientific">Cyphellophora attinorum</name>
    <dbReference type="NCBI Taxonomy" id="1664694"/>
    <lineage>
        <taxon>Eukaryota</taxon>
        <taxon>Fungi</taxon>
        <taxon>Dikarya</taxon>
        <taxon>Ascomycota</taxon>
        <taxon>Pezizomycotina</taxon>
        <taxon>Eurotiomycetes</taxon>
        <taxon>Chaetothyriomycetidae</taxon>
        <taxon>Chaetothyriales</taxon>
        <taxon>Cyphellophoraceae</taxon>
        <taxon>Cyphellophora</taxon>
    </lineage>
</organism>
<comment type="caution">
    <text evidence="4">The sequence shown here is derived from an EMBL/GenBank/DDBJ whole genome shotgun (WGS) entry which is preliminary data.</text>
</comment>
<name>A0A0N1H5B8_9EURO</name>
<evidence type="ECO:0000256" key="2">
    <source>
        <dbReference type="ARBA" id="ARBA00022857"/>
    </source>
</evidence>
<comment type="similarity">
    <text evidence="1">Belongs to the NmrA-type oxidoreductase family.</text>
</comment>
<feature type="domain" description="NmrA-like" evidence="3">
    <location>
        <begin position="3"/>
        <end position="301"/>
    </location>
</feature>
<dbReference type="RefSeq" id="XP_017996125.1">
    <property type="nucleotide sequence ID" value="XM_018149327.1"/>
</dbReference>
<dbReference type="PANTHER" id="PTHR42748:SF26">
    <property type="entry name" value="NMRA-LIKE DOMAIN-CONTAINING PROTEIN"/>
    <property type="match status" value="1"/>
</dbReference>
<keyword evidence="5" id="KW-1185">Reference proteome</keyword>
<gene>
    <name evidence="4" type="ORF">AB675_8845</name>
</gene>
<dbReference type="Gene3D" id="3.40.50.720">
    <property type="entry name" value="NAD(P)-binding Rossmann-like Domain"/>
    <property type="match status" value="1"/>
</dbReference>
<dbReference type="Pfam" id="PF05368">
    <property type="entry name" value="NmrA"/>
    <property type="match status" value="1"/>
</dbReference>
<evidence type="ECO:0000313" key="5">
    <source>
        <dbReference type="Proteomes" id="UP000038010"/>
    </source>
</evidence>
<dbReference type="GeneID" id="28741207"/>
<protein>
    <submittedName>
        <fullName evidence="4">NmrA-like family domain-containing protein 1</fullName>
    </submittedName>
</protein>
<evidence type="ECO:0000256" key="1">
    <source>
        <dbReference type="ARBA" id="ARBA00006328"/>
    </source>
</evidence>
<evidence type="ECO:0000313" key="4">
    <source>
        <dbReference type="EMBL" id="KPI36162.1"/>
    </source>
</evidence>
<reference evidence="4 5" key="1">
    <citation type="submission" date="2015-06" db="EMBL/GenBank/DDBJ databases">
        <title>Draft genome of the ant-associated black yeast Phialophora attae CBS 131958.</title>
        <authorList>
            <person name="Moreno L.F."/>
            <person name="Stielow B.J."/>
            <person name="de Hoog S."/>
            <person name="Vicente V.A."/>
            <person name="Weiss V.A."/>
            <person name="de Vries M."/>
            <person name="Cruz L.M."/>
            <person name="Souza E.M."/>
        </authorList>
    </citation>
    <scope>NUCLEOTIDE SEQUENCE [LARGE SCALE GENOMIC DNA]</scope>
    <source>
        <strain evidence="4 5">CBS 131958</strain>
    </source>
</reference>
<sequence length="329" mass="36502">MVKTIVIVGVTGAQGSSVAATFLRLPSWHVRGITRNTNSEAAKAQAAKGVQIVQADLDDVPSLISAFEGAHAIFANTDWSAALFYALEHPEVGDARQYFRDVEFRYGANLAEAAAAESTMKTLERFVWSSLSHAKKLSKGKYSKVYHFDVKAEVEDHIRERYPELAAKMSTVHLGNYVTNWQLYPPAAPRKQADGTFVIESALPDDFRNPFVWAHKDTGAFVKALVEECPSGTNLRAISETLTWPEYTKVWADTLGVKAVYRNAGLEEHFGDKGLPAALREEIMDAFSYAIEYNYDGGDPNIKTAEQLGIKVPTTSMAEYVRQETWPML</sequence>
<dbReference type="GO" id="GO:0005634">
    <property type="term" value="C:nucleus"/>
    <property type="evidence" value="ECO:0007669"/>
    <property type="project" value="TreeGrafter"/>
</dbReference>
<dbReference type="InterPro" id="IPR036291">
    <property type="entry name" value="NAD(P)-bd_dom_sf"/>
</dbReference>
<dbReference type="Gene3D" id="3.90.25.10">
    <property type="entry name" value="UDP-galactose 4-epimerase, domain 1"/>
    <property type="match status" value="1"/>
</dbReference>
<dbReference type="PANTHER" id="PTHR42748">
    <property type="entry name" value="NITROGEN METABOLITE REPRESSION PROTEIN NMRA FAMILY MEMBER"/>
    <property type="match status" value="1"/>
</dbReference>
<accession>A0A0N1H5B8</accession>
<keyword evidence="2" id="KW-0521">NADP</keyword>
<dbReference type="STRING" id="1664694.A0A0N1H5B8"/>